<name>A0A2J5HEA5_9EURO</name>
<keyword evidence="2" id="KW-1185">Reference proteome</keyword>
<reference evidence="2" key="1">
    <citation type="submission" date="2017-12" db="EMBL/GenBank/DDBJ databases">
        <authorList>
            <consortium name="DOE Joint Genome Institute"/>
            <person name="Mondo S.J."/>
            <person name="Kjaerbolling I."/>
            <person name="Vesth T.C."/>
            <person name="Frisvad J.C."/>
            <person name="Nybo J.L."/>
            <person name="Theobald S."/>
            <person name="Kuo A."/>
            <person name="Bowyer P."/>
            <person name="Matsuda Y."/>
            <person name="Lyhne E.K."/>
            <person name="Kogle M.E."/>
            <person name="Clum A."/>
            <person name="Lipzen A."/>
            <person name="Salamov A."/>
            <person name="Ngan C.Y."/>
            <person name="Daum C."/>
            <person name="Chiniquy J."/>
            <person name="Barry K."/>
            <person name="LaButti K."/>
            <person name="Haridas S."/>
            <person name="Simmons B.A."/>
            <person name="Magnuson J.K."/>
            <person name="Mortensen U.H."/>
            <person name="Larsen T.O."/>
            <person name="Grigoriev I.V."/>
            <person name="Baker S.E."/>
            <person name="Andersen M.R."/>
            <person name="Nordberg H.P."/>
            <person name="Cantor M.N."/>
            <person name="Hua S.X."/>
        </authorList>
    </citation>
    <scope>NUCLEOTIDE SEQUENCE [LARGE SCALE GENOMIC DNA]</scope>
    <source>
        <strain evidence="2">IBT 19404</strain>
    </source>
</reference>
<evidence type="ECO:0000313" key="2">
    <source>
        <dbReference type="Proteomes" id="UP000235023"/>
    </source>
</evidence>
<dbReference type="Proteomes" id="UP000235023">
    <property type="component" value="Unassembled WGS sequence"/>
</dbReference>
<protein>
    <submittedName>
        <fullName evidence="1">Uncharacterized protein</fullName>
    </submittedName>
</protein>
<gene>
    <name evidence="1" type="ORF">BDW42DRAFT_181259</name>
</gene>
<proteinExistence type="predicted"/>
<dbReference type="AlphaFoldDB" id="A0A2J5HEA5"/>
<sequence length="245" mass="27550">METPVTRSPGSLPSLPSFGLPELSITGRLRRPTRVSRMVLCRREIVWSCKFYGRKILGSNQLEQLGLFPHRMVRLCFVGQRKTSPTGLLFPACFALSQWRRLAPSFAPPGVEENASRMTFLSVQSPAGRLVPHVQSFALVFKRRRGPRKGDVGSFLFESSSHVRAEVARSISHSPVPQIPVKCTRLVLVRVQSSLVIEAVQTSAWIICAVPRIIERVRRWLGWLDPGNASIDRQYLYTFSVCSYG</sequence>
<evidence type="ECO:0000313" key="1">
    <source>
        <dbReference type="EMBL" id="PLN75111.1"/>
    </source>
</evidence>
<organism evidence="1 2">
    <name type="scientific">Aspergillus taichungensis</name>
    <dbReference type="NCBI Taxonomy" id="482145"/>
    <lineage>
        <taxon>Eukaryota</taxon>
        <taxon>Fungi</taxon>
        <taxon>Dikarya</taxon>
        <taxon>Ascomycota</taxon>
        <taxon>Pezizomycotina</taxon>
        <taxon>Eurotiomycetes</taxon>
        <taxon>Eurotiomycetidae</taxon>
        <taxon>Eurotiales</taxon>
        <taxon>Aspergillaceae</taxon>
        <taxon>Aspergillus</taxon>
        <taxon>Aspergillus subgen. Circumdati</taxon>
    </lineage>
</organism>
<accession>A0A2J5HEA5</accession>
<dbReference type="EMBL" id="KZ559663">
    <property type="protein sequence ID" value="PLN75111.1"/>
    <property type="molecule type" value="Genomic_DNA"/>
</dbReference>